<dbReference type="STRING" id="363999.A0A439DD65"/>
<name>A0A439DD65_9PEZI</name>
<dbReference type="EMBL" id="RYZI01000053">
    <property type="protein sequence ID" value="RWA12364.1"/>
    <property type="molecule type" value="Genomic_DNA"/>
</dbReference>
<feature type="domain" description="Starter acyltransferase (SAT)" evidence="1">
    <location>
        <begin position="85"/>
        <end position="175"/>
    </location>
</feature>
<organism evidence="2 3">
    <name type="scientific">Xylaria grammica</name>
    <dbReference type="NCBI Taxonomy" id="363999"/>
    <lineage>
        <taxon>Eukaryota</taxon>
        <taxon>Fungi</taxon>
        <taxon>Dikarya</taxon>
        <taxon>Ascomycota</taxon>
        <taxon>Pezizomycotina</taxon>
        <taxon>Sordariomycetes</taxon>
        <taxon>Xylariomycetidae</taxon>
        <taxon>Xylariales</taxon>
        <taxon>Xylariaceae</taxon>
        <taxon>Xylaria</taxon>
    </lineage>
</organism>
<reference evidence="2 3" key="1">
    <citation type="submission" date="2018-12" db="EMBL/GenBank/DDBJ databases">
        <title>Draft genome sequence of Xylaria grammica IHI A82.</title>
        <authorList>
            <person name="Buettner E."/>
            <person name="Kellner H."/>
        </authorList>
    </citation>
    <scope>NUCLEOTIDE SEQUENCE [LARGE SCALE GENOMIC DNA]</scope>
    <source>
        <strain evidence="2 3">IHI A82</strain>
    </source>
</reference>
<dbReference type="InterPro" id="IPR032088">
    <property type="entry name" value="SAT"/>
</dbReference>
<sequence length="355" mass="38511">MATFPSLVTFGSLGPLPTEEQVLQLQEEFQRKGSLFRPIVKTVHDLDSVWAKLTDQDPALSAIDGKGAIKKLEGILSGTVKEHIHDDMRNTIIAPMTVLLQVAQYLSFVNGFGDPIHDSVLKSVGPKGGVQGLCVGLLSAQTVASATTVEDVIPVWCTSVILAFCIGAYVDLEIASSNGNAASVTGFLHFEPPTTREDIHNVLENYENIYIPAYRDEQDMILNAPIEVVSKLREDLSQHGATFHEFSLPGKYHTPIHAHAPPKIIKACEGLLDPRFGCSELVRSNIDGQIIPRQDAVRDVLEAILARRANWVQAFGKAAQSVDATSEHVLAVGGDSILQSVKNTHNIVRVQSIVG</sequence>
<gene>
    <name evidence="2" type="ORF">EKO27_g2742</name>
</gene>
<dbReference type="Proteomes" id="UP000286045">
    <property type="component" value="Unassembled WGS sequence"/>
</dbReference>
<accession>A0A439DD65</accession>
<keyword evidence="3" id="KW-1185">Reference proteome</keyword>
<protein>
    <recommendedName>
        <fullName evidence="1">Starter acyltransferase (SAT) domain-containing protein</fullName>
    </recommendedName>
</protein>
<dbReference type="InterPro" id="IPR001227">
    <property type="entry name" value="Ac_transferase_dom_sf"/>
</dbReference>
<proteinExistence type="predicted"/>
<dbReference type="InterPro" id="IPR016035">
    <property type="entry name" value="Acyl_Trfase/lysoPLipase"/>
</dbReference>
<dbReference type="AlphaFoldDB" id="A0A439DD65"/>
<dbReference type="Gene3D" id="3.40.366.10">
    <property type="entry name" value="Malonyl-Coenzyme A Acyl Carrier Protein, domain 2"/>
    <property type="match status" value="1"/>
</dbReference>
<evidence type="ECO:0000259" key="1">
    <source>
        <dbReference type="Pfam" id="PF16073"/>
    </source>
</evidence>
<dbReference type="Pfam" id="PF16073">
    <property type="entry name" value="SAT"/>
    <property type="match status" value="1"/>
</dbReference>
<dbReference type="GO" id="GO:0016740">
    <property type="term" value="F:transferase activity"/>
    <property type="evidence" value="ECO:0007669"/>
    <property type="project" value="InterPro"/>
</dbReference>
<evidence type="ECO:0000313" key="3">
    <source>
        <dbReference type="Proteomes" id="UP000286045"/>
    </source>
</evidence>
<dbReference type="SUPFAM" id="SSF52151">
    <property type="entry name" value="FabD/lysophospholipase-like"/>
    <property type="match status" value="1"/>
</dbReference>
<evidence type="ECO:0000313" key="2">
    <source>
        <dbReference type="EMBL" id="RWA12364.1"/>
    </source>
</evidence>
<comment type="caution">
    <text evidence="2">The sequence shown here is derived from an EMBL/GenBank/DDBJ whole genome shotgun (WGS) entry which is preliminary data.</text>
</comment>